<dbReference type="Pfam" id="PF03572">
    <property type="entry name" value="Peptidase_S41"/>
    <property type="match status" value="1"/>
</dbReference>
<dbReference type="AlphaFoldDB" id="A0A8J5XLI3"/>
<evidence type="ECO:0000256" key="3">
    <source>
        <dbReference type="ARBA" id="ARBA00022825"/>
    </source>
</evidence>
<dbReference type="Gene3D" id="3.30.750.44">
    <property type="match status" value="2"/>
</dbReference>
<dbReference type="Proteomes" id="UP000751190">
    <property type="component" value="Unassembled WGS sequence"/>
</dbReference>
<keyword evidence="1" id="KW-0645">Protease</keyword>
<comment type="caution">
    <text evidence="5">The sequence shown here is derived from an EMBL/GenBank/DDBJ whole genome shotgun (WGS) entry which is preliminary data.</text>
</comment>
<protein>
    <recommendedName>
        <fullName evidence="4">Tail specific protease domain-containing protein</fullName>
    </recommendedName>
</protein>
<keyword evidence="3" id="KW-0720">Serine protease</keyword>
<keyword evidence="6" id="KW-1185">Reference proteome</keyword>
<dbReference type="InterPro" id="IPR005151">
    <property type="entry name" value="Tail-specific_protease"/>
</dbReference>
<dbReference type="Gene3D" id="3.90.226.10">
    <property type="entry name" value="2-enoyl-CoA Hydratase, Chain A, domain 1"/>
    <property type="match status" value="1"/>
</dbReference>
<accession>A0A8J5XLI3</accession>
<evidence type="ECO:0000313" key="6">
    <source>
        <dbReference type="Proteomes" id="UP000751190"/>
    </source>
</evidence>
<dbReference type="InterPro" id="IPR029045">
    <property type="entry name" value="ClpP/crotonase-like_dom_sf"/>
</dbReference>
<evidence type="ECO:0000256" key="1">
    <source>
        <dbReference type="ARBA" id="ARBA00022670"/>
    </source>
</evidence>
<dbReference type="SMART" id="SM00245">
    <property type="entry name" value="TSPc"/>
    <property type="match status" value="1"/>
</dbReference>
<evidence type="ECO:0000256" key="2">
    <source>
        <dbReference type="ARBA" id="ARBA00022801"/>
    </source>
</evidence>
<dbReference type="PANTHER" id="PTHR32060">
    <property type="entry name" value="TAIL-SPECIFIC PROTEASE"/>
    <property type="match status" value="1"/>
</dbReference>
<proteinExistence type="predicted"/>
<feature type="domain" description="Tail specific protease" evidence="4">
    <location>
        <begin position="103"/>
        <end position="308"/>
    </location>
</feature>
<evidence type="ECO:0000259" key="4">
    <source>
        <dbReference type="SMART" id="SM00245"/>
    </source>
</evidence>
<dbReference type="GO" id="GO:0004175">
    <property type="term" value="F:endopeptidase activity"/>
    <property type="evidence" value="ECO:0007669"/>
    <property type="project" value="TreeGrafter"/>
</dbReference>
<dbReference type="PANTHER" id="PTHR32060:SF30">
    <property type="entry name" value="CARBOXY-TERMINAL PROCESSING PROTEASE CTPA"/>
    <property type="match status" value="1"/>
</dbReference>
<name>A0A8J5XLI3_DIALT</name>
<dbReference type="EMBL" id="JAGTXO010000006">
    <property type="protein sequence ID" value="KAG8467023.1"/>
    <property type="molecule type" value="Genomic_DNA"/>
</dbReference>
<keyword evidence="2" id="KW-0378">Hydrolase</keyword>
<dbReference type="OrthoDB" id="43580at2759"/>
<reference evidence="5" key="1">
    <citation type="submission" date="2021-05" db="EMBL/GenBank/DDBJ databases">
        <title>The genome of the haptophyte Pavlova lutheri (Diacronema luteri, Pavlovales) - a model for lipid biosynthesis in eukaryotic algae.</title>
        <authorList>
            <person name="Hulatt C.J."/>
            <person name="Posewitz M.C."/>
        </authorList>
    </citation>
    <scope>NUCLEOTIDE SEQUENCE</scope>
    <source>
        <strain evidence="5">NIVA-4/92</strain>
    </source>
</reference>
<dbReference type="SUPFAM" id="SSF52096">
    <property type="entry name" value="ClpP/crotonase"/>
    <property type="match status" value="1"/>
</dbReference>
<evidence type="ECO:0000313" key="5">
    <source>
        <dbReference type="EMBL" id="KAG8467023.1"/>
    </source>
</evidence>
<dbReference type="InterPro" id="IPR004447">
    <property type="entry name" value="Peptidase_S41A"/>
</dbReference>
<dbReference type="GO" id="GO:0006508">
    <property type="term" value="P:proteolysis"/>
    <property type="evidence" value="ECO:0007669"/>
    <property type="project" value="UniProtKB-KW"/>
</dbReference>
<gene>
    <name evidence="5" type="ORF">KFE25_000339</name>
</gene>
<organism evidence="5 6">
    <name type="scientific">Diacronema lutheri</name>
    <name type="common">Unicellular marine alga</name>
    <name type="synonym">Monochrysis lutheri</name>
    <dbReference type="NCBI Taxonomy" id="2081491"/>
    <lineage>
        <taxon>Eukaryota</taxon>
        <taxon>Haptista</taxon>
        <taxon>Haptophyta</taxon>
        <taxon>Pavlovophyceae</taxon>
        <taxon>Pavlovales</taxon>
        <taxon>Pavlovaceae</taxon>
        <taxon>Diacronema</taxon>
    </lineage>
</organism>
<sequence length="355" mass="37498">MVFREVAGRRAFGALLAASALLGRGPASHAAVELSDEAALVAEAWADVKRAFVDGGRLSAIDWEARRKVYLRERSYRSMDEARGAIRELLGELDDRWTRLLTPEELALTARRYTARGDDGGGVADDDASDGVVLLRGVRADGRPIALLRIGRMGARTPERVRAALAPLDAAPPAELWVDLRGNLGGSFASAVEVARLFLNSGERIVAVRRRAGPVETFDALDAGPYADLPLRLLVDRNTASAAEVLAGALRDNGRADLLGERTYGKGLIQTVAKLADGSALEITVARYETPAGRLVDQRGFEPDVPLDSECSARVVGGGGSAAAASGGNVVAAARAEAERGLTCAQQARPKRGVV</sequence>
<dbReference type="GO" id="GO:0008236">
    <property type="term" value="F:serine-type peptidase activity"/>
    <property type="evidence" value="ECO:0007669"/>
    <property type="project" value="UniProtKB-KW"/>
</dbReference>
<dbReference type="CDD" id="cd07560">
    <property type="entry name" value="Peptidase_S41_CPP"/>
    <property type="match status" value="1"/>
</dbReference>